<proteinExistence type="inferred from homology"/>
<keyword evidence="4" id="KW-0233">DNA recombination</keyword>
<evidence type="ECO:0000256" key="4">
    <source>
        <dbReference type="ARBA" id="ARBA00023172"/>
    </source>
</evidence>
<keyword evidence="3" id="KW-0238">DNA-binding</keyword>
<sequence length="498" mass="55196">MTGGLLKVAHGYYNGYYNRYSMTLLRLSSIVSIKLKYAWKKPNSPLLFFKRRIPDDIKRLVADGSKYAGKIHYVVSLQTADPKSAAPKIAKLVRETDDDWERLRNPTRESVTLQAQELLARSGVDPSNPKATPEAVDAFHDLLDAQLPTWAREDDNITEGRQLDRLLPPVHAAALQILQGRVKFTLKECLEQYVAARPTAKRDAEMVFGYLFAFLESRSGVPANYHDIRSIKRPQVNAFVAWLLAGKHSPDGKPVSTSTVSRYLTPLKAAFARAIKENELEASNVFAKVEIPKAGKDVTKRETFTADQYRSLHSALDEWNSTRGHDQLRCILTLVAETGARLAEIVGLAAVDAHLRASVPYLDIREHPWRSLKTLGSTRKVPLTLKAQGAVKVALRLAGDSNFLFPAYANDTQCKADTVSASLVKWVRTREGLQGTKLGNHSLRHGMEDLLRAVGCPDSARDQITGHATPGMGAKYGQGYPLEQLATWIEKATAPCCD</sequence>
<dbReference type="PANTHER" id="PTHR30629:SF2">
    <property type="entry name" value="PROPHAGE INTEGRASE INTS-RELATED"/>
    <property type="match status" value="1"/>
</dbReference>
<dbReference type="Pfam" id="PF00589">
    <property type="entry name" value="Phage_integrase"/>
    <property type="match status" value="1"/>
</dbReference>
<dbReference type="PANTHER" id="PTHR30629">
    <property type="entry name" value="PROPHAGE INTEGRASE"/>
    <property type="match status" value="1"/>
</dbReference>
<evidence type="ECO:0000256" key="3">
    <source>
        <dbReference type="ARBA" id="ARBA00023125"/>
    </source>
</evidence>
<dbReference type="InterPro" id="IPR011010">
    <property type="entry name" value="DNA_brk_join_enz"/>
</dbReference>
<dbReference type="GO" id="GO:0015074">
    <property type="term" value="P:DNA integration"/>
    <property type="evidence" value="ECO:0007669"/>
    <property type="project" value="UniProtKB-KW"/>
</dbReference>
<dbReference type="Pfam" id="PF20172">
    <property type="entry name" value="DUF6538"/>
    <property type="match status" value="1"/>
</dbReference>
<dbReference type="GeneID" id="27801952"/>
<evidence type="ECO:0000256" key="1">
    <source>
        <dbReference type="ARBA" id="ARBA00008857"/>
    </source>
</evidence>
<dbReference type="InterPro" id="IPR010998">
    <property type="entry name" value="Integrase_recombinase_N"/>
</dbReference>
<accession>A0A6J5K979</accession>
<dbReference type="RefSeq" id="WP_015002084.1">
    <property type="nucleotide sequence ID" value="NZ_CADILN010000005.1"/>
</dbReference>
<dbReference type="GO" id="GO:0006310">
    <property type="term" value="P:DNA recombination"/>
    <property type="evidence" value="ECO:0007669"/>
    <property type="project" value="UniProtKB-KW"/>
</dbReference>
<dbReference type="EMBL" id="CADILN010000005">
    <property type="protein sequence ID" value="CAB4050197.1"/>
    <property type="molecule type" value="Genomic_DNA"/>
</dbReference>
<dbReference type="InterPro" id="IPR002104">
    <property type="entry name" value="Integrase_catalytic"/>
</dbReference>
<protein>
    <submittedName>
        <fullName evidence="6">Tyrosine recombinase XerC</fullName>
    </submittedName>
</protein>
<dbReference type="Gene3D" id="1.10.443.10">
    <property type="entry name" value="Intergrase catalytic core"/>
    <property type="match status" value="1"/>
</dbReference>
<dbReference type="GO" id="GO:0003677">
    <property type="term" value="F:DNA binding"/>
    <property type="evidence" value="ECO:0007669"/>
    <property type="project" value="UniProtKB-KW"/>
</dbReference>
<keyword evidence="2" id="KW-0229">DNA integration</keyword>
<evidence type="ECO:0000256" key="2">
    <source>
        <dbReference type="ARBA" id="ARBA00022908"/>
    </source>
</evidence>
<dbReference type="PROSITE" id="PS51898">
    <property type="entry name" value="TYR_RECOMBINASE"/>
    <property type="match status" value="1"/>
</dbReference>
<evidence type="ECO:0000313" key="7">
    <source>
        <dbReference type="Proteomes" id="UP000494102"/>
    </source>
</evidence>
<dbReference type="Proteomes" id="UP000494102">
    <property type="component" value="Unassembled WGS sequence"/>
</dbReference>
<evidence type="ECO:0000313" key="6">
    <source>
        <dbReference type="EMBL" id="CAB4050197.1"/>
    </source>
</evidence>
<dbReference type="InterPro" id="IPR013762">
    <property type="entry name" value="Integrase-like_cat_sf"/>
</dbReference>
<reference evidence="6 7" key="1">
    <citation type="submission" date="2020-04" db="EMBL/GenBank/DDBJ databases">
        <authorList>
            <person name="De Canck E."/>
        </authorList>
    </citation>
    <scope>NUCLEOTIDE SEQUENCE [LARGE SCALE GENOMIC DNA]</scope>
    <source>
        <strain evidence="6 7">LMG 9964</strain>
    </source>
</reference>
<dbReference type="InterPro" id="IPR046668">
    <property type="entry name" value="DUF6538"/>
</dbReference>
<comment type="similarity">
    <text evidence="1">Belongs to the 'phage' integrase family.</text>
</comment>
<name>A0A6J5K979_9BURK</name>
<dbReference type="SUPFAM" id="SSF56349">
    <property type="entry name" value="DNA breaking-rejoining enzymes"/>
    <property type="match status" value="1"/>
</dbReference>
<gene>
    <name evidence="6" type="primary">xerC_1</name>
    <name evidence="6" type="ORF">LMG9964_03862</name>
</gene>
<evidence type="ECO:0000259" key="5">
    <source>
        <dbReference type="PROSITE" id="PS51898"/>
    </source>
</evidence>
<organism evidence="6 7">
    <name type="scientific">Paraburkholderia phenoliruptrix</name>
    <dbReference type="NCBI Taxonomy" id="252970"/>
    <lineage>
        <taxon>Bacteria</taxon>
        <taxon>Pseudomonadati</taxon>
        <taxon>Pseudomonadota</taxon>
        <taxon>Betaproteobacteria</taxon>
        <taxon>Burkholderiales</taxon>
        <taxon>Burkholderiaceae</taxon>
        <taxon>Paraburkholderia</taxon>
    </lineage>
</organism>
<dbReference type="InterPro" id="IPR050808">
    <property type="entry name" value="Phage_Integrase"/>
</dbReference>
<feature type="domain" description="Tyr recombinase" evidence="5">
    <location>
        <begin position="299"/>
        <end position="489"/>
    </location>
</feature>
<dbReference type="AlphaFoldDB" id="A0A6J5K979"/>
<dbReference type="Gene3D" id="1.10.150.130">
    <property type="match status" value="1"/>
</dbReference>